<evidence type="ECO:0000313" key="2">
    <source>
        <dbReference type="Proteomes" id="UP000799754"/>
    </source>
</evidence>
<comment type="caution">
    <text evidence="1">The sequence shown here is derived from an EMBL/GenBank/DDBJ whole genome shotgun (WGS) entry which is preliminary data.</text>
</comment>
<dbReference type="Proteomes" id="UP000799754">
    <property type="component" value="Unassembled WGS sequence"/>
</dbReference>
<gene>
    <name evidence="1" type="ORF">BU25DRAFT_170426</name>
</gene>
<sequence length="158" mass="18431">MNEIPAQRPARRLYVKDNQYTRPDPNQFAFKAAASRSGRKRRNNKARVKNVPTVLRAQAAELCSARTNLERAYNQEQNVQDLSSRCTGVTFNFPEVTAARARAERRYVNCLIRYLRDTNQMNPAEATQMQANFTRRKMEQARMSNRVYLLGMYLHELK</sequence>
<evidence type="ECO:0000313" key="1">
    <source>
        <dbReference type="EMBL" id="KAF2623910.1"/>
    </source>
</evidence>
<protein>
    <submittedName>
        <fullName evidence="1">Uncharacterized protein</fullName>
    </submittedName>
</protein>
<keyword evidence="2" id="KW-1185">Reference proteome</keyword>
<organism evidence="1 2">
    <name type="scientific">Macroventuria anomochaeta</name>
    <dbReference type="NCBI Taxonomy" id="301207"/>
    <lineage>
        <taxon>Eukaryota</taxon>
        <taxon>Fungi</taxon>
        <taxon>Dikarya</taxon>
        <taxon>Ascomycota</taxon>
        <taxon>Pezizomycotina</taxon>
        <taxon>Dothideomycetes</taxon>
        <taxon>Pleosporomycetidae</taxon>
        <taxon>Pleosporales</taxon>
        <taxon>Pleosporineae</taxon>
        <taxon>Didymellaceae</taxon>
        <taxon>Macroventuria</taxon>
    </lineage>
</organism>
<reference evidence="1" key="1">
    <citation type="journal article" date="2020" name="Stud. Mycol.">
        <title>101 Dothideomycetes genomes: a test case for predicting lifestyles and emergence of pathogens.</title>
        <authorList>
            <person name="Haridas S."/>
            <person name="Albert R."/>
            <person name="Binder M."/>
            <person name="Bloem J."/>
            <person name="Labutti K."/>
            <person name="Salamov A."/>
            <person name="Andreopoulos B."/>
            <person name="Baker S."/>
            <person name="Barry K."/>
            <person name="Bills G."/>
            <person name="Bluhm B."/>
            <person name="Cannon C."/>
            <person name="Castanera R."/>
            <person name="Culley D."/>
            <person name="Daum C."/>
            <person name="Ezra D."/>
            <person name="Gonzalez J."/>
            <person name="Henrissat B."/>
            <person name="Kuo A."/>
            <person name="Liang C."/>
            <person name="Lipzen A."/>
            <person name="Lutzoni F."/>
            <person name="Magnuson J."/>
            <person name="Mondo S."/>
            <person name="Nolan M."/>
            <person name="Ohm R."/>
            <person name="Pangilinan J."/>
            <person name="Park H.-J."/>
            <person name="Ramirez L."/>
            <person name="Alfaro M."/>
            <person name="Sun H."/>
            <person name="Tritt A."/>
            <person name="Yoshinaga Y."/>
            <person name="Zwiers L.-H."/>
            <person name="Turgeon B."/>
            <person name="Goodwin S."/>
            <person name="Spatafora J."/>
            <person name="Crous P."/>
            <person name="Grigoriev I."/>
        </authorList>
    </citation>
    <scope>NUCLEOTIDE SEQUENCE</scope>
    <source>
        <strain evidence="1">CBS 525.71</strain>
    </source>
</reference>
<accession>A0ACB6RPN1</accession>
<dbReference type="EMBL" id="MU006734">
    <property type="protein sequence ID" value="KAF2623910.1"/>
    <property type="molecule type" value="Genomic_DNA"/>
</dbReference>
<name>A0ACB6RPN1_9PLEO</name>
<proteinExistence type="predicted"/>